<dbReference type="Pfam" id="PF06835">
    <property type="entry name" value="LptC"/>
    <property type="match status" value="1"/>
</dbReference>
<feature type="chain" id="PRO_5045291256" evidence="3">
    <location>
        <begin position="22"/>
        <end position="625"/>
    </location>
</feature>
<dbReference type="InterPro" id="IPR010664">
    <property type="entry name" value="LipoPS_assembly_LptC-rel"/>
</dbReference>
<dbReference type="PANTHER" id="PTHR36504:SF1">
    <property type="entry name" value="LIPOPOLYSACCHARIDE EXPORT SYSTEM PROTEIN LPTA"/>
    <property type="match status" value="1"/>
</dbReference>
<feature type="domain" description="Organic solvent tolerance-like N-terminal" evidence="4">
    <location>
        <begin position="501"/>
        <end position="595"/>
    </location>
</feature>
<keyword evidence="6" id="KW-1185">Reference proteome</keyword>
<dbReference type="InterPro" id="IPR005653">
    <property type="entry name" value="OstA-like_N"/>
</dbReference>
<dbReference type="Pfam" id="PF03968">
    <property type="entry name" value="LptD_N"/>
    <property type="match status" value="2"/>
</dbReference>
<feature type="domain" description="Organic solvent tolerance-like N-terminal" evidence="4">
    <location>
        <begin position="317"/>
        <end position="431"/>
    </location>
</feature>
<evidence type="ECO:0000256" key="2">
    <source>
        <dbReference type="SAM" id="MobiDB-lite"/>
    </source>
</evidence>
<evidence type="ECO:0000313" key="5">
    <source>
        <dbReference type="EMBL" id="MDQ8195753.1"/>
    </source>
</evidence>
<name>A0ABU1ANH8_9BACT</name>
<organism evidence="5 6">
    <name type="scientific">Thalassobacterium sedimentorum</name>
    <dbReference type="NCBI Taxonomy" id="3041258"/>
    <lineage>
        <taxon>Bacteria</taxon>
        <taxon>Pseudomonadati</taxon>
        <taxon>Verrucomicrobiota</taxon>
        <taxon>Opitutia</taxon>
        <taxon>Puniceicoccales</taxon>
        <taxon>Coraliomargaritaceae</taxon>
        <taxon>Thalassobacterium</taxon>
    </lineage>
</organism>
<feature type="signal peptide" evidence="3">
    <location>
        <begin position="1"/>
        <end position="21"/>
    </location>
</feature>
<evidence type="ECO:0000256" key="3">
    <source>
        <dbReference type="SAM" id="SignalP"/>
    </source>
</evidence>
<reference evidence="5 6" key="1">
    <citation type="submission" date="2023-04" db="EMBL/GenBank/DDBJ databases">
        <title>A novel bacteria isolated from coastal sediment.</title>
        <authorList>
            <person name="Liu X.-J."/>
            <person name="Du Z.-J."/>
        </authorList>
    </citation>
    <scope>NUCLEOTIDE SEQUENCE [LARGE SCALE GENOMIC DNA]</scope>
    <source>
        <strain evidence="5 6">SDUM461004</strain>
    </source>
</reference>
<gene>
    <name evidence="5" type="ORF">QEH59_15075</name>
</gene>
<dbReference type="InterPro" id="IPR052037">
    <property type="entry name" value="LPS_export_LptA"/>
</dbReference>
<dbReference type="Gene3D" id="2.60.450.10">
    <property type="entry name" value="Lipopolysaccharide (LPS) transport protein A like domain"/>
    <property type="match status" value="4"/>
</dbReference>
<evidence type="ECO:0000313" key="6">
    <source>
        <dbReference type="Proteomes" id="UP001243717"/>
    </source>
</evidence>
<protein>
    <submittedName>
        <fullName evidence="5">LptA/OstA family protein</fullName>
    </submittedName>
</protein>
<keyword evidence="1 3" id="KW-0732">Signal</keyword>
<proteinExistence type="predicted"/>
<dbReference type="Proteomes" id="UP001243717">
    <property type="component" value="Unassembled WGS sequence"/>
</dbReference>
<sequence length="625" mass="67757">MRISRFLSLSLLVCLAAPLWGQMTPNAPIKNFRLPRFGDNGYTQWVLQGAQGIYDSEEQVRVEGMAMRVYSADERMALELTMDSPQATLRLHENRAYSEGAIEIVGANFKITGTGWEWSGATKEIVVYHDTVVQFTQDIASAFMEEGPVASGLASQTEIHSERLILRTTEEEYYFEFTQDVHAVSDQMDLRCETLIAYADAPEGRDTRVPANVAPSELDSIRQIIARDNVVILQGGKTVKANEAEFFPRRQSAYLWGAASVATQGAYLSGESIHSQTGEILIKGAADVGRAQMILTETGGLGILGASALTSETIVLADSITMREQPLENHFFFEGAVEVMSGAVQMRSARMTIVANQSDAAASVQAEHSDLKVGEVQNIIAEGGVRIEQGNQVATGEKVIFYPADERALLTGSPKVTNGEAIVTGQIMELKPQLAIIRGELEQPVVVRLPEMPDLGFEASAATDSAVSEDKSTVDSNEDLEETVVTSQLLRMIEGPDHTVFRFTDTVTVSATNLETSCDRLDVTAREQPNADVDASTALAVEQIEALDNVVIQQTGRVATAKKATILPRAGQVVLEGDVVVEDDRGRVSGHRMTLLQGQRRAIVEGGGPAGERARITLPSMPSQD</sequence>
<dbReference type="EMBL" id="JARXIC010000031">
    <property type="protein sequence ID" value="MDQ8195753.1"/>
    <property type="molecule type" value="Genomic_DNA"/>
</dbReference>
<evidence type="ECO:0000259" key="4">
    <source>
        <dbReference type="Pfam" id="PF03968"/>
    </source>
</evidence>
<accession>A0ABU1ANH8</accession>
<feature type="region of interest" description="Disordered" evidence="2">
    <location>
        <begin position="606"/>
        <end position="625"/>
    </location>
</feature>
<evidence type="ECO:0000256" key="1">
    <source>
        <dbReference type="ARBA" id="ARBA00022729"/>
    </source>
</evidence>
<comment type="caution">
    <text evidence="5">The sequence shown here is derived from an EMBL/GenBank/DDBJ whole genome shotgun (WGS) entry which is preliminary data.</text>
</comment>
<dbReference type="PANTHER" id="PTHR36504">
    <property type="entry name" value="LIPOPOLYSACCHARIDE EXPORT SYSTEM PROTEIN LPTA"/>
    <property type="match status" value="1"/>
</dbReference>